<dbReference type="OrthoDB" id="5190946at2"/>
<dbReference type="Proteomes" id="UP000184471">
    <property type="component" value="Unassembled WGS sequence"/>
</dbReference>
<feature type="domain" description="TadE-like" evidence="2">
    <location>
        <begin position="21"/>
        <end position="63"/>
    </location>
</feature>
<keyword evidence="4" id="KW-1185">Reference proteome</keyword>
<dbReference type="EMBL" id="FQVX01000005">
    <property type="protein sequence ID" value="SHH16017.1"/>
    <property type="molecule type" value="Genomic_DNA"/>
</dbReference>
<dbReference type="RefSeq" id="WP_073422276.1">
    <property type="nucleotide sequence ID" value="NZ_FQVX01000005.1"/>
</dbReference>
<organism evidence="3 4">
    <name type="scientific">Geodermatophilus nigrescens</name>
    <dbReference type="NCBI Taxonomy" id="1070870"/>
    <lineage>
        <taxon>Bacteria</taxon>
        <taxon>Bacillati</taxon>
        <taxon>Actinomycetota</taxon>
        <taxon>Actinomycetes</taxon>
        <taxon>Geodermatophilales</taxon>
        <taxon>Geodermatophilaceae</taxon>
        <taxon>Geodermatophilus</taxon>
    </lineage>
</organism>
<dbReference type="InterPro" id="IPR012495">
    <property type="entry name" value="TadE-like_dom"/>
</dbReference>
<evidence type="ECO:0000259" key="2">
    <source>
        <dbReference type="Pfam" id="PF07811"/>
    </source>
</evidence>
<evidence type="ECO:0000256" key="1">
    <source>
        <dbReference type="SAM" id="Phobius"/>
    </source>
</evidence>
<keyword evidence="1" id="KW-1133">Transmembrane helix</keyword>
<dbReference type="Pfam" id="PF07811">
    <property type="entry name" value="TadE"/>
    <property type="match status" value="1"/>
</dbReference>
<dbReference type="AlphaFoldDB" id="A0A1M5QPG9"/>
<keyword evidence="1" id="KW-0472">Membrane</keyword>
<dbReference type="STRING" id="1070870.SAMN05444351_4135"/>
<protein>
    <submittedName>
        <fullName evidence="3">TadE-like protein</fullName>
    </submittedName>
</protein>
<gene>
    <name evidence="3" type="ORF">SAMN05444351_4135</name>
</gene>
<evidence type="ECO:0000313" key="3">
    <source>
        <dbReference type="EMBL" id="SHH16017.1"/>
    </source>
</evidence>
<accession>A0A1M5QPG9</accession>
<evidence type="ECO:0000313" key="4">
    <source>
        <dbReference type="Proteomes" id="UP000184471"/>
    </source>
</evidence>
<feature type="transmembrane region" description="Helical" evidence="1">
    <location>
        <begin position="21"/>
        <end position="42"/>
    </location>
</feature>
<sequence length="143" mass="14859">MRSRSSRRPRTLRTRLLGERGAAVVEFALVAPVLILLLIGIVECSKMFQAQSTLSAAAREGVRVMALTNSAGTARTAAVNAASSLGVPAGSVTFTFSRGTSCSGATPTDTVTARVTYRQTFVSGFLGRTGVDLSGTARMRCGG</sequence>
<proteinExistence type="predicted"/>
<reference evidence="3 4" key="1">
    <citation type="submission" date="2016-11" db="EMBL/GenBank/DDBJ databases">
        <authorList>
            <person name="Jaros S."/>
            <person name="Januszkiewicz K."/>
            <person name="Wedrychowicz H."/>
        </authorList>
    </citation>
    <scope>NUCLEOTIDE SEQUENCE [LARGE SCALE GENOMIC DNA]</scope>
    <source>
        <strain evidence="3 4">DSM 45408</strain>
    </source>
</reference>
<keyword evidence="1" id="KW-0812">Transmembrane</keyword>
<name>A0A1M5QPG9_9ACTN</name>